<dbReference type="EMBL" id="RBDY01000033">
    <property type="protein sequence ID" value="RKN15484.1"/>
    <property type="molecule type" value="Genomic_DNA"/>
</dbReference>
<evidence type="ECO:0000313" key="2">
    <source>
        <dbReference type="EMBL" id="RKN15484.1"/>
    </source>
</evidence>
<evidence type="ECO:0000313" key="4">
    <source>
        <dbReference type="Proteomes" id="UP000275024"/>
    </source>
</evidence>
<keyword evidence="3" id="KW-1185">Reference proteome</keyword>
<sequence>MAPSATVEHRALDGVAYHLAGGLDLTREATSVVEVVAEGRLYEFTSGPLGLADAVAASLGITAFDTELTFQGGTLRTVTTSEYDPQARQVESPTLVVWQGRRFSLVTRLYRAALTDVLLLLRTLGIAEHADGITLTPDNAAGTRWARPATVVKEVPGLGLVEMSRRTREHAAQLPPWQGASVAAGELFRDSLSDGRPFFVVSGADVWATIVPLADTDVERVPGLVDGLDLRAAG</sequence>
<dbReference type="Proteomes" id="UP000268652">
    <property type="component" value="Unassembled WGS sequence"/>
</dbReference>
<gene>
    <name evidence="2" type="ORF">D7318_27535</name>
    <name evidence="1" type="ORF">D7319_28130</name>
</gene>
<protein>
    <submittedName>
        <fullName evidence="1">Uncharacterized protein</fullName>
    </submittedName>
</protein>
<name>A0A3A9WA94_9ACTN</name>
<dbReference type="AlphaFoldDB" id="A0A3A9WA94"/>
<evidence type="ECO:0000313" key="1">
    <source>
        <dbReference type="EMBL" id="RKN04506.1"/>
    </source>
</evidence>
<dbReference type="Proteomes" id="UP000275024">
    <property type="component" value="Unassembled WGS sequence"/>
</dbReference>
<comment type="caution">
    <text evidence="1">The sequence shown here is derived from an EMBL/GenBank/DDBJ whole genome shotgun (WGS) entry which is preliminary data.</text>
</comment>
<dbReference type="RefSeq" id="WP_120699938.1">
    <property type="nucleotide sequence ID" value="NZ_RBDX01000035.1"/>
</dbReference>
<dbReference type="EMBL" id="RBDX01000035">
    <property type="protein sequence ID" value="RKN04506.1"/>
    <property type="molecule type" value="Genomic_DNA"/>
</dbReference>
<proteinExistence type="predicted"/>
<evidence type="ECO:0000313" key="3">
    <source>
        <dbReference type="Proteomes" id="UP000268652"/>
    </source>
</evidence>
<organism evidence="1 4">
    <name type="scientific">Streptomyces radicis</name>
    <dbReference type="NCBI Taxonomy" id="1750517"/>
    <lineage>
        <taxon>Bacteria</taxon>
        <taxon>Bacillati</taxon>
        <taxon>Actinomycetota</taxon>
        <taxon>Actinomycetes</taxon>
        <taxon>Kitasatosporales</taxon>
        <taxon>Streptomycetaceae</taxon>
        <taxon>Streptomyces</taxon>
    </lineage>
</organism>
<reference evidence="3 4" key="1">
    <citation type="submission" date="2018-09" db="EMBL/GenBank/DDBJ databases">
        <title>Streptomyces sp. nov. DS1-2, an endophytic actinomycete isolated from roots of Dendrobium scabrilingue.</title>
        <authorList>
            <person name="Kuncharoen N."/>
            <person name="Kudo T."/>
            <person name="Ohkuma M."/>
            <person name="Yuki M."/>
            <person name="Tanasupawat S."/>
        </authorList>
    </citation>
    <scope>NUCLEOTIDE SEQUENCE [LARGE SCALE GENOMIC DNA]</scope>
    <source>
        <strain evidence="1 4">AZ1-7</strain>
        <strain evidence="2 3">DS1-2</strain>
    </source>
</reference>
<dbReference type="OrthoDB" id="4106525at2"/>
<accession>A0A3A9WA94</accession>